<dbReference type="Gene3D" id="3.30.450.20">
    <property type="entry name" value="PAS domain"/>
    <property type="match status" value="1"/>
</dbReference>
<comment type="caution">
    <text evidence="3">The sequence shown here is derived from an EMBL/GenBank/DDBJ whole genome shotgun (WGS) entry which is preliminary data.</text>
</comment>
<dbReference type="SMART" id="SM00331">
    <property type="entry name" value="PP2C_SIG"/>
    <property type="match status" value="1"/>
</dbReference>
<dbReference type="InterPro" id="IPR029016">
    <property type="entry name" value="GAF-like_dom_sf"/>
</dbReference>
<dbReference type="SUPFAM" id="SSF55785">
    <property type="entry name" value="PYP-like sensor domain (PAS domain)"/>
    <property type="match status" value="1"/>
</dbReference>
<gene>
    <name evidence="3" type="ORF">ABQ292_13250</name>
</gene>
<dbReference type="EMBL" id="JBFNXQ010000038">
    <property type="protein sequence ID" value="MEX5719329.1"/>
    <property type="molecule type" value="Genomic_DNA"/>
</dbReference>
<sequence>MPAPRRDPVLESMPLGYMSVDADWCITYVNAAGEAVVGQTWDELVGVDYWSVFPANAANEFGRAFREVVASGRPQTIEAFYPEPLNRWFEVRAVPVPTGLTMYFSEVTAQRLAQDRLALLARVGAELTGTLDLTEAVRRIPRLVVPELGEACLLTVLDDEGRPRDLGSWHGDPARRDTLTRYASVRLPAMPAAAPVVRALAGETVAADGADVLAAIPDPEAHELYRELGAPSVLAVPLPGRDRVIGALTFLAGSGSSTVRVDPLTAREVAGRVGLALDNARLFARQQQLAETLQRSLLTTPRRSPLGRIAVRYTPAAEAARVGGDWYDAFTQPGGGTTLVIGDVVGHDTAAAAAMGQLRSLLRGIAAYSDAGPAEVLRGLDTAMATLDVDTFATAAVGRFERAPEDAAAGRTRMTWSNAGHLPPLVLAPGGGPVALPEGPGDLLLGVDPDSPRTEWTVFLERGTTVLLFTDGLVERRTTDLDSGLARLLATARELADRPLEELCDELIERLVQGRPEDDVALVALRLDGWDAGGWDTDGWDADG</sequence>
<dbReference type="SUPFAM" id="SSF81606">
    <property type="entry name" value="PP2C-like"/>
    <property type="match status" value="1"/>
</dbReference>
<reference evidence="3 4" key="1">
    <citation type="submission" date="2024-06" db="EMBL/GenBank/DDBJ databases">
        <title>Draft genome sequence of Geodermatophilus badlandi, a novel member of the Geodermatophilaceae isolated from badland sedimentary rocks in the Red desert, Wyoming, USA.</title>
        <authorList>
            <person name="Ben Tekaya S."/>
            <person name="Nouioui I."/>
            <person name="Flores G.M."/>
            <person name="Shaal M.N."/>
            <person name="Bredoire F."/>
            <person name="Basile F."/>
            <person name="Van Diepen L."/>
            <person name="Ward N.L."/>
        </authorList>
    </citation>
    <scope>NUCLEOTIDE SEQUENCE [LARGE SCALE GENOMIC DNA]</scope>
    <source>
        <strain evidence="3 4">WL48A</strain>
    </source>
</reference>
<evidence type="ECO:0000256" key="1">
    <source>
        <dbReference type="ARBA" id="ARBA00022801"/>
    </source>
</evidence>
<evidence type="ECO:0000259" key="2">
    <source>
        <dbReference type="PROSITE" id="PS50112"/>
    </source>
</evidence>
<evidence type="ECO:0000313" key="4">
    <source>
        <dbReference type="Proteomes" id="UP001560045"/>
    </source>
</evidence>
<keyword evidence="4" id="KW-1185">Reference proteome</keyword>
<dbReference type="InterPro" id="IPR035965">
    <property type="entry name" value="PAS-like_dom_sf"/>
</dbReference>
<dbReference type="InterPro" id="IPR003018">
    <property type="entry name" value="GAF"/>
</dbReference>
<evidence type="ECO:0000313" key="3">
    <source>
        <dbReference type="EMBL" id="MEX5719329.1"/>
    </source>
</evidence>
<dbReference type="NCBIfam" id="TIGR00229">
    <property type="entry name" value="sensory_box"/>
    <property type="match status" value="1"/>
</dbReference>
<dbReference type="Gene3D" id="3.30.450.40">
    <property type="match status" value="1"/>
</dbReference>
<organism evidence="3 4">
    <name type="scientific">Geodermatophilus maliterrae</name>
    <dbReference type="NCBI Taxonomy" id="3162531"/>
    <lineage>
        <taxon>Bacteria</taxon>
        <taxon>Bacillati</taxon>
        <taxon>Actinomycetota</taxon>
        <taxon>Actinomycetes</taxon>
        <taxon>Geodermatophilales</taxon>
        <taxon>Geodermatophilaceae</taxon>
        <taxon>Geodermatophilus</taxon>
    </lineage>
</organism>
<dbReference type="InterPro" id="IPR036457">
    <property type="entry name" value="PPM-type-like_dom_sf"/>
</dbReference>
<keyword evidence="1" id="KW-0378">Hydrolase</keyword>
<dbReference type="PANTHER" id="PTHR43156">
    <property type="entry name" value="STAGE II SPORULATION PROTEIN E-RELATED"/>
    <property type="match status" value="1"/>
</dbReference>
<dbReference type="RefSeq" id="WP_369207059.1">
    <property type="nucleotide sequence ID" value="NZ_JBFNXQ010000038.1"/>
</dbReference>
<dbReference type="InterPro" id="IPR000014">
    <property type="entry name" value="PAS"/>
</dbReference>
<dbReference type="Pfam" id="PF08448">
    <property type="entry name" value="PAS_4"/>
    <property type="match status" value="1"/>
</dbReference>
<dbReference type="Proteomes" id="UP001560045">
    <property type="component" value="Unassembled WGS sequence"/>
</dbReference>
<dbReference type="SUPFAM" id="SSF55781">
    <property type="entry name" value="GAF domain-like"/>
    <property type="match status" value="1"/>
</dbReference>
<dbReference type="Pfam" id="PF07228">
    <property type="entry name" value="SpoIIE"/>
    <property type="match status" value="1"/>
</dbReference>
<dbReference type="Gene3D" id="3.60.40.10">
    <property type="entry name" value="PPM-type phosphatase domain"/>
    <property type="match status" value="1"/>
</dbReference>
<name>A0ABV3XFJ4_9ACTN</name>
<dbReference type="CDD" id="cd00130">
    <property type="entry name" value="PAS"/>
    <property type="match status" value="1"/>
</dbReference>
<dbReference type="PROSITE" id="PS50112">
    <property type="entry name" value="PAS"/>
    <property type="match status" value="1"/>
</dbReference>
<dbReference type="SMART" id="SM00065">
    <property type="entry name" value="GAF"/>
    <property type="match status" value="1"/>
</dbReference>
<feature type="domain" description="PAS" evidence="2">
    <location>
        <begin position="9"/>
        <end position="72"/>
    </location>
</feature>
<dbReference type="InterPro" id="IPR013656">
    <property type="entry name" value="PAS_4"/>
</dbReference>
<dbReference type="SMART" id="SM00091">
    <property type="entry name" value="PAS"/>
    <property type="match status" value="1"/>
</dbReference>
<proteinExistence type="predicted"/>
<dbReference type="PANTHER" id="PTHR43156:SF2">
    <property type="entry name" value="STAGE II SPORULATION PROTEIN E"/>
    <property type="match status" value="1"/>
</dbReference>
<dbReference type="InterPro" id="IPR001932">
    <property type="entry name" value="PPM-type_phosphatase-like_dom"/>
</dbReference>
<accession>A0ABV3XFJ4</accession>
<protein>
    <submittedName>
        <fullName evidence="3">SpoIIE family protein phosphatase</fullName>
    </submittedName>
</protein>
<dbReference type="InterPro" id="IPR052016">
    <property type="entry name" value="Bact_Sigma-Reg"/>
</dbReference>